<reference evidence="1 2" key="1">
    <citation type="journal article" date="2006" name="Appl. Environ. Microbiol.">
        <title>Sequence analysis of two cryptic plasmids from Bifidobacterium longum DJO10A and construction of a shuttle cloning vector.</title>
        <authorList>
            <person name="Lee J.H."/>
            <person name="O'Sullivan D.J."/>
        </authorList>
    </citation>
    <scope>NUCLEOTIDE SEQUENCE [LARGE SCALE GENOMIC DNA]</scope>
    <source>
        <strain evidence="1 2">DJO10A</strain>
    </source>
</reference>
<dbReference type="Proteomes" id="UP000002419">
    <property type="component" value="Chromosome"/>
</dbReference>
<gene>
    <name evidence="1" type="ordered locus">BLD_1812</name>
</gene>
<proteinExistence type="predicted"/>
<sequence length="36" mass="4159">MNIITIDRNATMQAEESECFIIADDVHYSGYMYISL</sequence>
<organism evidence="1 2">
    <name type="scientific">Bifidobacterium longum (strain DJO10A)</name>
    <dbReference type="NCBI Taxonomy" id="205913"/>
    <lineage>
        <taxon>Bacteria</taxon>
        <taxon>Bacillati</taxon>
        <taxon>Actinomycetota</taxon>
        <taxon>Actinomycetes</taxon>
        <taxon>Bifidobacteriales</taxon>
        <taxon>Bifidobacteriaceae</taxon>
        <taxon>Bifidobacterium</taxon>
    </lineage>
</organism>
<evidence type="ECO:0000313" key="1">
    <source>
        <dbReference type="EMBL" id="ACD99257.1"/>
    </source>
</evidence>
<accession>B3DQL9</accession>
<dbReference type="EMBL" id="CP000605">
    <property type="protein sequence ID" value="ACD99257.1"/>
    <property type="molecule type" value="Genomic_DNA"/>
</dbReference>
<dbReference type="HOGENOM" id="CLU_3354843_0_0_11"/>
<name>B3DQL9_BIFLD</name>
<reference evidence="1 2" key="2">
    <citation type="journal article" date="2008" name="BMC Genomics">
        <title>Comparative genomic analysis of the gut bacterium Bifidobacterium longum reveals loci susceptible to deletion during pure culture growth.</title>
        <authorList>
            <person name="Lee J.H."/>
            <person name="Karamychev V.N."/>
            <person name="Kozyavkin S.A."/>
            <person name="Mills D."/>
            <person name="Pavlov A.R."/>
            <person name="Pavlova N.V."/>
            <person name="Polouchine N.N."/>
            <person name="Richardson P.M."/>
            <person name="Shakhova V.V."/>
            <person name="Slesarev A.I."/>
            <person name="Weimer B."/>
            <person name="O'Sullivan D.J."/>
        </authorList>
    </citation>
    <scope>NUCLEOTIDE SEQUENCE [LARGE SCALE GENOMIC DNA]</scope>
    <source>
        <strain evidence="1 2">DJO10A</strain>
    </source>
</reference>
<dbReference type="KEGG" id="blj:BLD_1812"/>
<dbReference type="AlphaFoldDB" id="B3DQL9"/>
<evidence type="ECO:0000313" key="2">
    <source>
        <dbReference type="Proteomes" id="UP000002419"/>
    </source>
</evidence>
<protein>
    <submittedName>
        <fullName evidence="1">Uncharacterized protein</fullName>
    </submittedName>
</protein>